<keyword evidence="1" id="KW-0472">Membrane</keyword>
<comment type="caution">
    <text evidence="2">The sequence shown here is derived from an EMBL/GenBank/DDBJ whole genome shotgun (WGS) entry which is preliminary data.</text>
</comment>
<dbReference type="Proteomes" id="UP000318717">
    <property type="component" value="Unassembled WGS sequence"/>
</dbReference>
<sequence>MFELLMLLMFFGVFFFTGLTFFGLLMAFFVVFAFSLVLGLLGVALKFLPYILLAVVIYWVLKRTSACS</sequence>
<dbReference type="EMBL" id="BJLF01000028">
    <property type="protein sequence ID" value="GEA52874.1"/>
    <property type="molecule type" value="Genomic_DNA"/>
</dbReference>
<reference evidence="2 3" key="1">
    <citation type="submission" date="2019-06" db="EMBL/GenBank/DDBJ databases">
        <title>Whole genome shotgun sequence of Vibrio inusitatus NBRC 102082.</title>
        <authorList>
            <person name="Hosoyama A."/>
            <person name="Uohara A."/>
            <person name="Ohji S."/>
            <person name="Ichikawa N."/>
        </authorList>
    </citation>
    <scope>NUCLEOTIDE SEQUENCE [LARGE SCALE GENOMIC DNA]</scope>
    <source>
        <strain evidence="2 3">NBRC 102082</strain>
    </source>
</reference>
<protein>
    <recommendedName>
        <fullName evidence="4">Phage shock protein G</fullName>
    </recommendedName>
</protein>
<keyword evidence="1" id="KW-1133">Transmembrane helix</keyword>
<keyword evidence="3" id="KW-1185">Reference proteome</keyword>
<proteinExistence type="predicted"/>
<evidence type="ECO:0000256" key="1">
    <source>
        <dbReference type="SAM" id="Phobius"/>
    </source>
</evidence>
<dbReference type="AlphaFoldDB" id="A0A4Y3I351"/>
<name>A0A4Y3I351_9VIBR</name>
<dbReference type="RefSeq" id="WP_141347270.1">
    <property type="nucleotide sequence ID" value="NZ_BJLF01000028.1"/>
</dbReference>
<feature type="transmembrane region" description="Helical" evidence="1">
    <location>
        <begin position="7"/>
        <end position="34"/>
    </location>
</feature>
<evidence type="ECO:0008006" key="4">
    <source>
        <dbReference type="Google" id="ProtNLM"/>
    </source>
</evidence>
<evidence type="ECO:0000313" key="2">
    <source>
        <dbReference type="EMBL" id="GEA52874.1"/>
    </source>
</evidence>
<accession>A0A4Y3I351</accession>
<gene>
    <name evidence="2" type="ORF">VIN01S_36780</name>
</gene>
<evidence type="ECO:0000313" key="3">
    <source>
        <dbReference type="Proteomes" id="UP000318717"/>
    </source>
</evidence>
<organism evidence="2 3">
    <name type="scientific">Vibrio inusitatus NBRC 102082</name>
    <dbReference type="NCBI Taxonomy" id="1219070"/>
    <lineage>
        <taxon>Bacteria</taxon>
        <taxon>Pseudomonadati</taxon>
        <taxon>Pseudomonadota</taxon>
        <taxon>Gammaproteobacteria</taxon>
        <taxon>Vibrionales</taxon>
        <taxon>Vibrionaceae</taxon>
        <taxon>Vibrio</taxon>
    </lineage>
</organism>
<feature type="transmembrane region" description="Helical" evidence="1">
    <location>
        <begin position="40"/>
        <end position="61"/>
    </location>
</feature>
<dbReference type="Pfam" id="PF09583">
    <property type="entry name" value="Phageshock_PspG"/>
    <property type="match status" value="1"/>
</dbReference>
<dbReference type="InterPro" id="IPR014318">
    <property type="entry name" value="Phageshock_PspG"/>
</dbReference>
<keyword evidence="1" id="KW-0812">Transmembrane</keyword>